<protein>
    <submittedName>
        <fullName evidence="2">Uncharacterized protein</fullName>
    </submittedName>
</protein>
<proteinExistence type="predicted"/>
<dbReference type="RefSeq" id="YP_009853607.1">
    <property type="nucleotide sequence ID" value="NC_048822.1"/>
</dbReference>
<keyword evidence="1" id="KW-0812">Transmembrane</keyword>
<sequence>MNLNKIAEQAQAFFVENRGRMGFSYGVLAGASIMYWHLKSMKNETELVVTDEDVAKMLDEDVIAVYQTKHGPIFMAMQKEMMEKPDDGGS</sequence>
<evidence type="ECO:0000313" key="2">
    <source>
        <dbReference type="EMBL" id="QGJ88023.1"/>
    </source>
</evidence>
<evidence type="ECO:0000313" key="3">
    <source>
        <dbReference type="Proteomes" id="UP000425472"/>
    </source>
</evidence>
<name>A0A649V8A2_9CAUD</name>
<keyword evidence="3" id="KW-1185">Reference proteome</keyword>
<keyword evidence="1" id="KW-0472">Membrane</keyword>
<dbReference type="KEGG" id="vg:55624292"/>
<dbReference type="Proteomes" id="UP000425472">
    <property type="component" value="Segment"/>
</dbReference>
<dbReference type="GeneID" id="55624292"/>
<organism evidence="2 3">
    <name type="scientific">Gordonia phage Avazak</name>
    <dbReference type="NCBI Taxonomy" id="2656529"/>
    <lineage>
        <taxon>Viruses</taxon>
        <taxon>Duplodnaviria</taxon>
        <taxon>Heunggongvirae</taxon>
        <taxon>Uroviricota</taxon>
        <taxon>Caudoviricetes</taxon>
        <taxon>Deejayvirinae</taxon>
        <taxon>Tanisvirus</taxon>
        <taxon>Tanisvirus avazak</taxon>
    </lineage>
</organism>
<keyword evidence="1" id="KW-1133">Transmembrane helix</keyword>
<accession>A0A649V8A2</accession>
<reference evidence="2 3" key="1">
    <citation type="submission" date="2019-10" db="EMBL/GenBank/DDBJ databases">
        <authorList>
            <person name="Millar G.J."/>
            <person name="Stotolongo A."/>
            <person name="Acosta C.G."/>
            <person name="Alexandre C.L."/>
            <person name="Birchfield S.K."/>
            <person name="Bradshaw K.L."/>
            <person name="Collins J.L."/>
            <person name="Emile S.L."/>
            <person name="Gale T.J."/>
            <person name="Higgs R.I."/>
            <person name="Jakubik A.E."/>
            <person name="Jasna A.S."/>
            <person name="Lightbourn T.A."/>
            <person name="Ortegon K.B."/>
            <person name="Sargent D.P."/>
            <person name="Thermozier K.N."/>
            <person name="Thomas F."/>
            <person name="Tucker J.D."/>
            <person name="White J.S."/>
            <person name="Sconiers W.B."/>
            <person name="Coleman S.T."/>
            <person name="Riley H.L."/>
            <person name="Garlena R.A."/>
            <person name="Russell D.A."/>
            <person name="Pope W.H."/>
            <person name="Jacobs-Sera D."/>
            <person name="Hatfull G.F."/>
        </authorList>
    </citation>
    <scope>NUCLEOTIDE SEQUENCE [LARGE SCALE GENOMIC DNA]</scope>
</reference>
<dbReference type="EMBL" id="MN585971">
    <property type="protein sequence ID" value="QGJ88023.1"/>
    <property type="molecule type" value="Genomic_DNA"/>
</dbReference>
<feature type="transmembrane region" description="Helical" evidence="1">
    <location>
        <begin position="21"/>
        <end position="38"/>
    </location>
</feature>
<gene>
    <name evidence="2" type="primary">41</name>
    <name evidence="2" type="ORF">SEA_AVAZAK_41</name>
</gene>
<evidence type="ECO:0000256" key="1">
    <source>
        <dbReference type="SAM" id="Phobius"/>
    </source>
</evidence>